<gene>
    <name evidence="2" type="ORF">Aco04nite_02620</name>
</gene>
<reference evidence="2" key="1">
    <citation type="submission" date="2021-03" db="EMBL/GenBank/DDBJ databases">
        <title>Whole genome shotgun sequence of Actinoplanes consettensis NBRC 14913.</title>
        <authorList>
            <person name="Komaki H."/>
            <person name="Tamura T."/>
        </authorList>
    </citation>
    <scope>NUCLEOTIDE SEQUENCE</scope>
    <source>
        <strain evidence="2">NBRC 14913</strain>
    </source>
</reference>
<accession>A0A919SA26</accession>
<dbReference type="RefSeq" id="WP_244875653.1">
    <property type="nucleotide sequence ID" value="NZ_BOQP01000001.1"/>
</dbReference>
<dbReference type="PANTHER" id="PTHR34704:SF1">
    <property type="entry name" value="ATPASE"/>
    <property type="match status" value="1"/>
</dbReference>
<dbReference type="EMBL" id="BOQP01000001">
    <property type="protein sequence ID" value="GIM66578.1"/>
    <property type="molecule type" value="Genomic_DNA"/>
</dbReference>
<comment type="caution">
    <text evidence="2">The sequence shown here is derived from an EMBL/GenBank/DDBJ whole genome shotgun (WGS) entry which is preliminary data.</text>
</comment>
<dbReference type="AlphaFoldDB" id="A0A919SA26"/>
<dbReference type="InterPro" id="IPR036390">
    <property type="entry name" value="WH_DNA-bd_sf"/>
</dbReference>
<evidence type="ECO:0000259" key="1">
    <source>
        <dbReference type="Pfam" id="PF03008"/>
    </source>
</evidence>
<keyword evidence="3" id="KW-1185">Reference proteome</keyword>
<protein>
    <recommendedName>
        <fullName evidence="1">DUF234 domain-containing protein</fullName>
    </recommendedName>
</protein>
<proteinExistence type="predicted"/>
<sequence length="216" mass="24255">MFTAIGSGERTFTNIAKASGITHTALTRATEVLIRKRMVAADLPIATRASKERRYRLTDPYLRFWLAFLHPHLAEIERLRGDLVLERIKASWTSWRGRTIEPLLRDSLARLLPSAGLPSAPAVGSYWTRSNSIEIDIVGADQEPVAKELLFLGSIKWLERSPFDNHDLLALQRHRGMLTDEPVPLCAISRSGFDTAGLDASFGPQELLDAWRPRPM</sequence>
<dbReference type="Pfam" id="PF03008">
    <property type="entry name" value="DUF234"/>
    <property type="match status" value="1"/>
</dbReference>
<evidence type="ECO:0000313" key="3">
    <source>
        <dbReference type="Proteomes" id="UP000680865"/>
    </source>
</evidence>
<dbReference type="InterPro" id="IPR004256">
    <property type="entry name" value="DUF234"/>
</dbReference>
<evidence type="ECO:0000313" key="2">
    <source>
        <dbReference type="EMBL" id="GIM66578.1"/>
    </source>
</evidence>
<dbReference type="PANTHER" id="PTHR34704">
    <property type="entry name" value="ATPASE"/>
    <property type="match status" value="1"/>
</dbReference>
<organism evidence="2 3">
    <name type="scientific">Winogradskya consettensis</name>
    <dbReference type="NCBI Taxonomy" id="113560"/>
    <lineage>
        <taxon>Bacteria</taxon>
        <taxon>Bacillati</taxon>
        <taxon>Actinomycetota</taxon>
        <taxon>Actinomycetes</taxon>
        <taxon>Micromonosporales</taxon>
        <taxon>Micromonosporaceae</taxon>
        <taxon>Winogradskya</taxon>
    </lineage>
</organism>
<name>A0A919SA26_9ACTN</name>
<dbReference type="SUPFAM" id="SSF46785">
    <property type="entry name" value="Winged helix' DNA-binding domain"/>
    <property type="match status" value="1"/>
</dbReference>
<feature type="domain" description="DUF234" evidence="1">
    <location>
        <begin position="65"/>
        <end position="159"/>
    </location>
</feature>
<dbReference type="Proteomes" id="UP000680865">
    <property type="component" value="Unassembled WGS sequence"/>
</dbReference>